<evidence type="ECO:0000313" key="4">
    <source>
        <dbReference type="EMBL" id="HDM89626.1"/>
    </source>
</evidence>
<evidence type="ECO:0000259" key="3">
    <source>
        <dbReference type="PROSITE" id="PS51668"/>
    </source>
</evidence>
<dbReference type="InterPro" id="IPR040372">
    <property type="entry name" value="YaeB-like"/>
</dbReference>
<dbReference type="InterPro" id="IPR023370">
    <property type="entry name" value="TrmO-like_N"/>
</dbReference>
<dbReference type="InterPro" id="IPR036414">
    <property type="entry name" value="YaeB_N_sf"/>
</dbReference>
<name>A0A7C0X7R9_UNCW3</name>
<comment type="similarity">
    <text evidence="2">Belongs to the tRNA methyltransferase O family.</text>
</comment>
<evidence type="ECO:0000256" key="2">
    <source>
        <dbReference type="ARBA" id="ARBA00033753"/>
    </source>
</evidence>
<dbReference type="CDD" id="cd09281">
    <property type="entry name" value="UPF0066"/>
    <property type="match status" value="1"/>
</dbReference>
<dbReference type="InterPro" id="IPR023368">
    <property type="entry name" value="UPF0066_cons_site"/>
</dbReference>
<dbReference type="PANTHER" id="PTHR12818:SF0">
    <property type="entry name" value="TRNA (ADENINE(37)-N6)-METHYLTRANSFERASE"/>
    <property type="match status" value="1"/>
</dbReference>
<dbReference type="AlphaFoldDB" id="A0A7C0X7R9"/>
<dbReference type="PROSITE" id="PS01318">
    <property type="entry name" value="TSAA_1"/>
    <property type="match status" value="1"/>
</dbReference>
<sequence length="127" mass="14194">MELKPIGYIRTPFMRPEDAPSQGRRSGARGRVELLEPYSRGLQGLAPGQHIYLFYFCHRAERDVLFSDKRGKGVFATRSPHRPNPIAMVLVKIVAVSDNCLEVEGVDAVDGSPLIDIKPFVRDIDCV</sequence>
<comment type="caution">
    <text evidence="4">The sequence shown here is derived from an EMBL/GenBank/DDBJ whole genome shotgun (WGS) entry which is preliminary data.</text>
</comment>
<protein>
    <submittedName>
        <fullName evidence="4">tRNA (N6-threonylcarbamoyladenosine(37)-N6)-methyltransferase TrmO</fullName>
    </submittedName>
</protein>
<gene>
    <name evidence="4" type="primary">tsaA</name>
    <name evidence="4" type="ORF">ENG67_00260</name>
</gene>
<evidence type="ECO:0000256" key="1">
    <source>
        <dbReference type="ARBA" id="ARBA00022691"/>
    </source>
</evidence>
<keyword evidence="1" id="KW-0949">S-adenosyl-L-methionine</keyword>
<dbReference type="PROSITE" id="PS51668">
    <property type="entry name" value="TSAA_2"/>
    <property type="match status" value="1"/>
</dbReference>
<organism evidence="4">
    <name type="scientific">candidate division WOR-3 bacterium</name>
    <dbReference type="NCBI Taxonomy" id="2052148"/>
    <lineage>
        <taxon>Bacteria</taxon>
        <taxon>Bacteria division WOR-3</taxon>
    </lineage>
</organism>
<dbReference type="NCBIfam" id="TIGR00104">
    <property type="entry name" value="tRNA_TsaA"/>
    <property type="match status" value="1"/>
</dbReference>
<dbReference type="Proteomes" id="UP000885931">
    <property type="component" value="Unassembled WGS sequence"/>
</dbReference>
<dbReference type="SUPFAM" id="SSF118196">
    <property type="entry name" value="YaeB-like"/>
    <property type="match status" value="1"/>
</dbReference>
<dbReference type="Gene3D" id="2.40.30.70">
    <property type="entry name" value="YaeB-like"/>
    <property type="match status" value="1"/>
</dbReference>
<feature type="domain" description="TsaA-like" evidence="3">
    <location>
        <begin position="3"/>
        <end position="127"/>
    </location>
</feature>
<accession>A0A7C0X7R9</accession>
<dbReference type="InterPro" id="IPR036413">
    <property type="entry name" value="YaeB-like_sf"/>
</dbReference>
<dbReference type="EMBL" id="DRBW01000011">
    <property type="protein sequence ID" value="HDM89626.1"/>
    <property type="molecule type" value="Genomic_DNA"/>
</dbReference>
<proteinExistence type="inferred from homology"/>
<reference evidence="4" key="1">
    <citation type="journal article" date="2020" name="mSystems">
        <title>Genome- and Community-Level Interaction Insights into Carbon Utilization and Element Cycling Functions of Hydrothermarchaeota in Hydrothermal Sediment.</title>
        <authorList>
            <person name="Zhou Z."/>
            <person name="Liu Y."/>
            <person name="Xu W."/>
            <person name="Pan J."/>
            <person name="Luo Z.H."/>
            <person name="Li M."/>
        </authorList>
    </citation>
    <scope>NUCLEOTIDE SEQUENCE [LARGE SCALE GENOMIC DNA]</scope>
    <source>
        <strain evidence="4">HyVt-237</strain>
    </source>
</reference>
<dbReference type="PANTHER" id="PTHR12818">
    <property type="entry name" value="TRNA (ADENINE(37)-N6)-METHYLTRANSFERASE"/>
    <property type="match status" value="1"/>
</dbReference>
<dbReference type="Pfam" id="PF01980">
    <property type="entry name" value="TrmO_N"/>
    <property type="match status" value="1"/>
</dbReference>